<evidence type="ECO:0000256" key="1">
    <source>
        <dbReference type="SAM" id="SignalP"/>
    </source>
</evidence>
<evidence type="ECO:0008006" key="4">
    <source>
        <dbReference type="Google" id="ProtNLM"/>
    </source>
</evidence>
<protein>
    <recommendedName>
        <fullName evidence="4">Secretion system C-terminal sorting domain-containing protein</fullName>
    </recommendedName>
</protein>
<feature type="signal peptide" evidence="1">
    <location>
        <begin position="1"/>
        <end position="19"/>
    </location>
</feature>
<sequence>MRITQMLFICLLSISISKASTITWLGTKSTDWNDADNWSPSSIPTSSDDVVIDNSATDTLIIDETVTIADFYITNQNELKIISGGTLNCSNFYMDHRYGEFIIEDGNLNVTNHFTGTGEYESEGYFTMSSGNVNIGGNFYWSIRPGRQHVTITGGTITIGGSIKCNSGSWTISGGEFIMTASYQDRVSIGISKLTSYLDVWFYDLTINTDSATDSVIIQSDSCRDLRVQRYLNINQGIFAPNVKRDIQIDSTTTLNSGNFIPNIGTTNETLFIDGLIMNGGTVDFSNITGTSDIYIQGALKMNSGIINMMEEINSNYFEIYDDADFSGGSVTGSNFSLYVEGSSNSEIKLTTGGNKFDNVYVYNNVTVTLQDDLTVTGSIGFQYGHFEAANSSIGIILEDNATIINNGTYYPEDIAHANCKVTKKGNDAFVFPVGDGTYYRPITMSAPAVTTDQFTASYYYASPNAAGYDSTALAGSLSKHINANEYWILDRDAGSSNVTVTLSWNSRTSNTPEADNLKVVRWDGIKWDDHEGTPSGSASSGEIVSNLITSFSPFTIHYEGSMDLPVELIHFNAELVEDDVFIKWATATEINNDEFVIEKSNDKTTWDEVGRIRGSGNSNVRNDYHILDAWNPAFGEFYYRLVQIDFDGTKTYYDPVLVKNNDKNHIISTYPNPIKNGDYLNINLNSYDHYKVRVFNSHGQLIDEFDAEHSHHYLVEGHHGIIFVEVILPDKRFTERILIRD</sequence>
<feature type="chain" id="PRO_5043668011" description="Secretion system C-terminal sorting domain-containing protein" evidence="1">
    <location>
        <begin position="20"/>
        <end position="742"/>
    </location>
</feature>
<evidence type="ECO:0000313" key="3">
    <source>
        <dbReference type="Proteomes" id="UP000678679"/>
    </source>
</evidence>
<keyword evidence="1" id="KW-0732">Signal</keyword>
<dbReference type="Proteomes" id="UP000678679">
    <property type="component" value="Chromosome 1"/>
</dbReference>
<reference evidence="2 3" key="1">
    <citation type="submission" date="2021-05" db="EMBL/GenBank/DDBJ databases">
        <title>Comparative genomic studies on the polysaccharide-degrading batcterial strains of the Flammeovirga genus.</title>
        <authorList>
            <person name="Zewei F."/>
            <person name="Zheng Z."/>
            <person name="Yu L."/>
            <person name="Ruyue G."/>
            <person name="Yanhong M."/>
            <person name="Yuanyuan C."/>
            <person name="Jingyan G."/>
            <person name="Wenjun H."/>
        </authorList>
    </citation>
    <scope>NUCLEOTIDE SEQUENCE [LARGE SCALE GENOMIC DNA]</scope>
    <source>
        <strain evidence="2 3">NBRC:100898</strain>
    </source>
</reference>
<dbReference type="KEGG" id="fya:KMW28_06590"/>
<dbReference type="EMBL" id="CP076132">
    <property type="protein sequence ID" value="QWG03245.1"/>
    <property type="molecule type" value="Genomic_DNA"/>
</dbReference>
<name>A0AAX1NAF5_9BACT</name>
<dbReference type="RefSeq" id="WP_169664079.1">
    <property type="nucleotide sequence ID" value="NZ_CP076132.1"/>
</dbReference>
<dbReference type="AlphaFoldDB" id="A0AAX1NAF5"/>
<accession>A0AAX1NAF5</accession>
<proteinExistence type="predicted"/>
<organism evidence="2 3">
    <name type="scientific">Flammeovirga yaeyamensis</name>
    <dbReference type="NCBI Taxonomy" id="367791"/>
    <lineage>
        <taxon>Bacteria</taxon>
        <taxon>Pseudomonadati</taxon>
        <taxon>Bacteroidota</taxon>
        <taxon>Cytophagia</taxon>
        <taxon>Cytophagales</taxon>
        <taxon>Flammeovirgaceae</taxon>
        <taxon>Flammeovirga</taxon>
    </lineage>
</organism>
<gene>
    <name evidence="2" type="ORF">KMW28_06590</name>
</gene>
<evidence type="ECO:0000313" key="2">
    <source>
        <dbReference type="EMBL" id="QWG03245.1"/>
    </source>
</evidence>
<keyword evidence="3" id="KW-1185">Reference proteome</keyword>